<dbReference type="InterPro" id="IPR002698">
    <property type="entry name" value="FTHF_cligase"/>
</dbReference>
<organism evidence="2">
    <name type="scientific">Prunus dulcis</name>
    <name type="common">Almond</name>
    <name type="synonym">Amygdalus dulcis</name>
    <dbReference type="NCBI Taxonomy" id="3755"/>
    <lineage>
        <taxon>Eukaryota</taxon>
        <taxon>Viridiplantae</taxon>
        <taxon>Streptophyta</taxon>
        <taxon>Embryophyta</taxon>
        <taxon>Tracheophyta</taxon>
        <taxon>Spermatophyta</taxon>
        <taxon>Magnoliopsida</taxon>
        <taxon>eudicotyledons</taxon>
        <taxon>Gunneridae</taxon>
        <taxon>Pentapetalae</taxon>
        <taxon>rosids</taxon>
        <taxon>fabids</taxon>
        <taxon>Rosales</taxon>
        <taxon>Rosaceae</taxon>
        <taxon>Amygdaloideae</taxon>
        <taxon>Amygdaleae</taxon>
        <taxon>Prunus</taxon>
    </lineage>
</organism>
<reference evidence="2" key="1">
    <citation type="journal article" date="2019" name="Science">
        <title>Mutation of a bHLH transcription factor allowed almond domestication.</title>
        <authorList>
            <person name="Sanchez-Perez R."/>
            <person name="Pavan S."/>
            <person name="Mazzeo R."/>
            <person name="Moldovan C."/>
            <person name="Aiese Cigliano R."/>
            <person name="Del Cueto J."/>
            <person name="Ricciardi F."/>
            <person name="Lotti C."/>
            <person name="Ricciardi L."/>
            <person name="Dicenta F."/>
            <person name="Lopez-Marques R.L."/>
            <person name="Lindberg Moller B."/>
        </authorList>
    </citation>
    <scope>NUCLEOTIDE SEQUENCE</scope>
</reference>
<dbReference type="Gene3D" id="3.40.50.10420">
    <property type="entry name" value="NagB/RpiA/CoA transferase-like"/>
    <property type="match status" value="1"/>
</dbReference>
<dbReference type="EMBL" id="AP019297">
    <property type="protein sequence ID" value="BBG94146.1"/>
    <property type="molecule type" value="Genomic_DNA"/>
</dbReference>
<name>A0A4Y1QQM3_PRUDU</name>
<dbReference type="PANTHER" id="PTHR23407">
    <property type="entry name" value="ATPASE INHIBITOR/5-FORMYLTETRAHYDROFOLATE CYCLO-LIGASE"/>
    <property type="match status" value="1"/>
</dbReference>
<dbReference type="InterPro" id="IPR024185">
    <property type="entry name" value="FTHF_cligase-like_sf"/>
</dbReference>
<dbReference type="GO" id="GO:0009396">
    <property type="term" value="P:folic acid-containing compound biosynthetic process"/>
    <property type="evidence" value="ECO:0007669"/>
    <property type="project" value="TreeGrafter"/>
</dbReference>
<evidence type="ECO:0000256" key="1">
    <source>
        <dbReference type="SAM" id="MobiDB-lite"/>
    </source>
</evidence>
<dbReference type="GO" id="GO:0035999">
    <property type="term" value="P:tetrahydrofolate interconversion"/>
    <property type="evidence" value="ECO:0007669"/>
    <property type="project" value="TreeGrafter"/>
</dbReference>
<sequence>MAVFAGVVGCDVVPIFLHAREKSELWRHRLHRTPSTGLISRQWSSVPLSPLSYFLLRSSGTWTRGMPEDRFLVDGSGGWGLAVICPLGLRTLTKSCPDPNRARNQERPNSNGKTPKHEPRNMFSHSRASASELINRAKEAVTLITQPRTLASPPLFTSRPANERLASQSHRSFATMNRNDDPNRSSIPAEALAPVQNAQRAQKYGPDAAIQSIVVNNPWFKSSKSVCAYISSPALREVDTTRIVSEILSKPANESDVPNRKKLYVPRVEDRNSNMRMLRISSVDDLIVNSMNILEPALSDSDGKQHEDGTLFLTYKLLGLDYLLRDYCPSVSSSDLKDLFVTVMEARDPVDLFILPGLAFDRCGRRLGVVEGGYYDLFLKKYQELTKERKWKEPLVIVEEGAIAVTSNDVSVDALVSPAGVIPISPAAWERNMKEH</sequence>
<dbReference type="Pfam" id="PF01812">
    <property type="entry name" value="5-FTHF_cyc-lig"/>
    <property type="match status" value="1"/>
</dbReference>
<dbReference type="SUPFAM" id="SSF100950">
    <property type="entry name" value="NagB/RpiA/CoA transferase-like"/>
    <property type="match status" value="1"/>
</dbReference>
<feature type="region of interest" description="Disordered" evidence="1">
    <location>
        <begin position="94"/>
        <end position="123"/>
    </location>
</feature>
<dbReference type="GO" id="GO:0005739">
    <property type="term" value="C:mitochondrion"/>
    <property type="evidence" value="ECO:0007669"/>
    <property type="project" value="TreeGrafter"/>
</dbReference>
<accession>A0A4Y1QQM3</accession>
<dbReference type="GO" id="GO:0030272">
    <property type="term" value="F:5-formyltetrahydrofolate cyclo-ligase activity"/>
    <property type="evidence" value="ECO:0007669"/>
    <property type="project" value="TreeGrafter"/>
</dbReference>
<feature type="compositionally biased region" description="Polar residues" evidence="1">
    <location>
        <begin position="165"/>
        <end position="177"/>
    </location>
</feature>
<protein>
    <submittedName>
        <fullName evidence="2">5-formyltetrahydrofolate cycloligase</fullName>
    </submittedName>
</protein>
<keyword evidence="2" id="KW-0436">Ligase</keyword>
<proteinExistence type="predicted"/>
<gene>
    <name evidence="2" type="ORF">Prudu_002360</name>
</gene>
<evidence type="ECO:0000313" key="2">
    <source>
        <dbReference type="EMBL" id="BBG94146.1"/>
    </source>
</evidence>
<feature type="region of interest" description="Disordered" evidence="1">
    <location>
        <begin position="163"/>
        <end position="182"/>
    </location>
</feature>
<dbReference type="AlphaFoldDB" id="A0A4Y1QQM3"/>
<dbReference type="InterPro" id="IPR037171">
    <property type="entry name" value="NagB/RpiA_transferase-like"/>
</dbReference>
<dbReference type="PANTHER" id="PTHR23407:SF10">
    <property type="entry name" value="5-FORMYLTETRAHYDROFOLATE CYCLO-LIGASE, MITOCHONDRIAL-LIKE ISOFORM X1"/>
    <property type="match status" value="1"/>
</dbReference>